<dbReference type="RefSeq" id="WP_065856947.1">
    <property type="nucleotide sequence ID" value="NZ_LYPC01000027.1"/>
</dbReference>
<dbReference type="GO" id="GO:0003700">
    <property type="term" value="F:DNA-binding transcription factor activity"/>
    <property type="evidence" value="ECO:0007669"/>
    <property type="project" value="InterPro"/>
</dbReference>
<name>A0A1C0ZWT0_9BACL</name>
<dbReference type="PRINTS" id="PR00032">
    <property type="entry name" value="HTHARAC"/>
</dbReference>
<dbReference type="Pfam" id="PF12833">
    <property type="entry name" value="HTH_18"/>
    <property type="match status" value="1"/>
</dbReference>
<evidence type="ECO:0000259" key="10">
    <source>
        <dbReference type="PROSITE" id="PS50110"/>
    </source>
</evidence>
<keyword evidence="7" id="KW-0804">Transcription</keyword>
<dbReference type="SMART" id="SM00342">
    <property type="entry name" value="HTH_ARAC"/>
    <property type="match status" value="1"/>
</dbReference>
<proteinExistence type="predicted"/>
<dbReference type="Gene3D" id="1.10.10.60">
    <property type="entry name" value="Homeodomain-like"/>
    <property type="match status" value="1"/>
</dbReference>
<evidence type="ECO:0000256" key="6">
    <source>
        <dbReference type="ARBA" id="ARBA00023125"/>
    </source>
</evidence>
<evidence type="ECO:0000256" key="1">
    <source>
        <dbReference type="ARBA" id="ARBA00004496"/>
    </source>
</evidence>
<evidence type="ECO:0000256" key="4">
    <source>
        <dbReference type="ARBA" id="ARBA00023012"/>
    </source>
</evidence>
<dbReference type="GO" id="GO:0000160">
    <property type="term" value="P:phosphorelay signal transduction system"/>
    <property type="evidence" value="ECO:0007669"/>
    <property type="project" value="UniProtKB-KW"/>
</dbReference>
<feature type="modified residue" description="4-aspartylphosphate" evidence="8">
    <location>
        <position position="53"/>
    </location>
</feature>
<dbReference type="SMART" id="SM00448">
    <property type="entry name" value="REC"/>
    <property type="match status" value="1"/>
</dbReference>
<dbReference type="CDD" id="cd17536">
    <property type="entry name" value="REC_YesN-like"/>
    <property type="match status" value="1"/>
</dbReference>
<evidence type="ECO:0000256" key="7">
    <source>
        <dbReference type="ARBA" id="ARBA00023163"/>
    </source>
</evidence>
<dbReference type="InterPro" id="IPR009057">
    <property type="entry name" value="Homeodomain-like_sf"/>
</dbReference>
<keyword evidence="2" id="KW-0963">Cytoplasm</keyword>
<dbReference type="Pfam" id="PF00072">
    <property type="entry name" value="Response_reg"/>
    <property type="match status" value="1"/>
</dbReference>
<accession>A0A1C0ZWT0</accession>
<feature type="domain" description="Response regulatory" evidence="10">
    <location>
        <begin position="2"/>
        <end position="118"/>
    </location>
</feature>
<keyword evidence="3 8" id="KW-0597">Phosphoprotein</keyword>
<dbReference type="OrthoDB" id="2660749at2"/>
<dbReference type="GO" id="GO:0005737">
    <property type="term" value="C:cytoplasm"/>
    <property type="evidence" value="ECO:0007669"/>
    <property type="project" value="UniProtKB-SubCell"/>
</dbReference>
<dbReference type="AlphaFoldDB" id="A0A1C0ZWT0"/>
<dbReference type="SUPFAM" id="SSF52172">
    <property type="entry name" value="CheY-like"/>
    <property type="match status" value="1"/>
</dbReference>
<dbReference type="InterPro" id="IPR011006">
    <property type="entry name" value="CheY-like_superfamily"/>
</dbReference>
<gene>
    <name evidence="11" type="ORF">A8709_32535</name>
</gene>
<dbReference type="InterPro" id="IPR020449">
    <property type="entry name" value="Tscrpt_reg_AraC-type_HTH"/>
</dbReference>
<dbReference type="InterPro" id="IPR051552">
    <property type="entry name" value="HptR"/>
</dbReference>
<evidence type="ECO:0008006" key="13">
    <source>
        <dbReference type="Google" id="ProtNLM"/>
    </source>
</evidence>
<dbReference type="PANTHER" id="PTHR42713">
    <property type="entry name" value="HISTIDINE KINASE-RELATED"/>
    <property type="match status" value="1"/>
</dbReference>
<dbReference type="GO" id="GO:0043565">
    <property type="term" value="F:sequence-specific DNA binding"/>
    <property type="evidence" value="ECO:0007669"/>
    <property type="project" value="InterPro"/>
</dbReference>
<evidence type="ECO:0000256" key="8">
    <source>
        <dbReference type="PROSITE-ProRule" id="PRU00169"/>
    </source>
</evidence>
<evidence type="ECO:0000313" key="12">
    <source>
        <dbReference type="Proteomes" id="UP000093309"/>
    </source>
</evidence>
<dbReference type="PROSITE" id="PS01124">
    <property type="entry name" value="HTH_ARAC_FAMILY_2"/>
    <property type="match status" value="1"/>
</dbReference>
<comment type="subcellular location">
    <subcellularLocation>
        <location evidence="1">Cytoplasm</location>
    </subcellularLocation>
</comment>
<evidence type="ECO:0000256" key="3">
    <source>
        <dbReference type="ARBA" id="ARBA00022553"/>
    </source>
</evidence>
<keyword evidence="12" id="KW-1185">Reference proteome</keyword>
<evidence type="ECO:0000313" key="11">
    <source>
        <dbReference type="EMBL" id="OCT12550.1"/>
    </source>
</evidence>
<dbReference type="EMBL" id="LYPC01000027">
    <property type="protein sequence ID" value="OCT12550.1"/>
    <property type="molecule type" value="Genomic_DNA"/>
</dbReference>
<keyword evidence="4" id="KW-0902">Two-component regulatory system</keyword>
<keyword evidence="6" id="KW-0238">DNA-binding</keyword>
<reference evidence="12" key="1">
    <citation type="submission" date="2016-05" db="EMBL/GenBank/DDBJ databases">
        <title>Paenibacillus oryzae. sp. nov., isolated from the rice root.</title>
        <authorList>
            <person name="Zhang J."/>
            <person name="Zhang X."/>
        </authorList>
    </citation>
    <scope>NUCLEOTIDE SEQUENCE [LARGE SCALE GENOMIC DNA]</scope>
    <source>
        <strain evidence="12">KCTC13222</strain>
    </source>
</reference>
<organism evidence="11 12">
    <name type="scientific">Paenibacillus pectinilyticus</name>
    <dbReference type="NCBI Taxonomy" id="512399"/>
    <lineage>
        <taxon>Bacteria</taxon>
        <taxon>Bacillati</taxon>
        <taxon>Bacillota</taxon>
        <taxon>Bacilli</taxon>
        <taxon>Bacillales</taxon>
        <taxon>Paenibacillaceae</taxon>
        <taxon>Paenibacillus</taxon>
    </lineage>
</organism>
<dbReference type="Proteomes" id="UP000093309">
    <property type="component" value="Unassembled WGS sequence"/>
</dbReference>
<dbReference type="PROSITE" id="PS50110">
    <property type="entry name" value="RESPONSE_REGULATORY"/>
    <property type="match status" value="1"/>
</dbReference>
<comment type="caution">
    <text evidence="11">The sequence shown here is derived from an EMBL/GenBank/DDBJ whole genome shotgun (WGS) entry which is preliminary data.</text>
</comment>
<feature type="domain" description="HTH araC/xylS-type" evidence="9">
    <location>
        <begin position="238"/>
        <end position="336"/>
    </location>
</feature>
<dbReference type="InterPro" id="IPR018060">
    <property type="entry name" value="HTH_AraC"/>
</dbReference>
<keyword evidence="5" id="KW-0805">Transcription regulation</keyword>
<dbReference type="STRING" id="512399.A8709_32535"/>
<protein>
    <recommendedName>
        <fullName evidence="13">DNA-binding response regulator</fullName>
    </recommendedName>
</protein>
<sequence>MKICVVDDEQEVRESIIRKCKGLDMDLEVLDAGFGKQALEFVLQQRPDLVLLDIHMPTMSGLELVQCLKRDLPMTQSVFVSGYNDFEYARQAIRLEISDYLLKPVDEDELFAVIQKAEQRLYGQMTNDWNEIISELKRSFVDLRNIHFHSPALWCNSSVSKTVVLRNMKDTGKAAKEILSFDDDVVGGVSIVDCSEEDPSPSFNSREQFCEFYLSVRNHWFEEGSYKLSGRGIAATIADAHRLLETESLTHLSLGWVAERLEIHPITLSKYYKIHQGISFVDALIVRKLKTACQRLLETELKVQEICKESGYGDEQFFTKQFKKKYGVTPNEFRKRHRSKNDGN</sequence>
<dbReference type="Gene3D" id="3.40.50.2300">
    <property type="match status" value="1"/>
</dbReference>
<evidence type="ECO:0000256" key="5">
    <source>
        <dbReference type="ARBA" id="ARBA00023015"/>
    </source>
</evidence>
<dbReference type="PANTHER" id="PTHR42713:SF3">
    <property type="entry name" value="TRANSCRIPTIONAL REGULATORY PROTEIN HPTR"/>
    <property type="match status" value="1"/>
</dbReference>
<evidence type="ECO:0000259" key="9">
    <source>
        <dbReference type="PROSITE" id="PS01124"/>
    </source>
</evidence>
<evidence type="ECO:0000256" key="2">
    <source>
        <dbReference type="ARBA" id="ARBA00022490"/>
    </source>
</evidence>
<dbReference type="InterPro" id="IPR001789">
    <property type="entry name" value="Sig_transdc_resp-reg_receiver"/>
</dbReference>
<dbReference type="SUPFAM" id="SSF46689">
    <property type="entry name" value="Homeodomain-like"/>
    <property type="match status" value="1"/>
</dbReference>